<keyword evidence="7" id="KW-0418">Kinase</keyword>
<evidence type="ECO:0000256" key="2">
    <source>
        <dbReference type="ARBA" id="ARBA00022527"/>
    </source>
</evidence>
<evidence type="ECO:0000256" key="8">
    <source>
        <dbReference type="ARBA" id="ARBA00022840"/>
    </source>
</evidence>
<feature type="domain" description="Protein kinase" evidence="13">
    <location>
        <begin position="1"/>
        <end position="219"/>
    </location>
</feature>
<keyword evidence="9" id="KW-1133">Transmembrane helix</keyword>
<dbReference type="PROSITE" id="PS00108">
    <property type="entry name" value="PROTEIN_KINASE_ST"/>
    <property type="match status" value="1"/>
</dbReference>
<dbReference type="InterPro" id="IPR000719">
    <property type="entry name" value="Prot_kinase_dom"/>
</dbReference>
<evidence type="ECO:0000256" key="3">
    <source>
        <dbReference type="ARBA" id="ARBA00022553"/>
    </source>
</evidence>
<keyword evidence="4" id="KW-0808">Transferase</keyword>
<evidence type="ECO:0000256" key="10">
    <source>
        <dbReference type="ARBA" id="ARBA00023136"/>
    </source>
</evidence>
<reference evidence="14" key="1">
    <citation type="submission" date="2018-02" db="EMBL/GenBank/DDBJ databases">
        <authorList>
            <person name="Cohen D.B."/>
            <person name="Kent A.D."/>
        </authorList>
    </citation>
    <scope>NUCLEOTIDE SEQUENCE</scope>
</reference>
<dbReference type="AlphaFoldDB" id="A0A2N9F287"/>
<keyword evidence="5" id="KW-0812">Transmembrane</keyword>
<name>A0A2N9F287_FAGSY</name>
<gene>
    <name evidence="14" type="ORF">FSB_LOCUS8861</name>
</gene>
<keyword evidence="10" id="KW-0472">Membrane</keyword>
<feature type="chain" id="PRO_5014809032" description="Protein kinase domain-containing protein" evidence="12">
    <location>
        <begin position="17"/>
        <end position="247"/>
    </location>
</feature>
<evidence type="ECO:0000259" key="13">
    <source>
        <dbReference type="PROSITE" id="PS50011"/>
    </source>
</evidence>
<dbReference type="Gene3D" id="1.10.510.10">
    <property type="entry name" value="Transferase(Phosphotransferase) domain 1"/>
    <property type="match status" value="1"/>
</dbReference>
<keyword evidence="3" id="KW-0597">Phosphoprotein</keyword>
<evidence type="ECO:0000256" key="12">
    <source>
        <dbReference type="SAM" id="SignalP"/>
    </source>
</evidence>
<dbReference type="SMART" id="SM00220">
    <property type="entry name" value="S_TKc"/>
    <property type="match status" value="1"/>
</dbReference>
<dbReference type="PROSITE" id="PS50011">
    <property type="entry name" value="PROTEIN_KINASE_DOM"/>
    <property type="match status" value="1"/>
</dbReference>
<accession>A0A2N9F287</accession>
<keyword evidence="11" id="KW-0675">Receptor</keyword>
<dbReference type="Pfam" id="PF00069">
    <property type="entry name" value="Pkinase"/>
    <property type="match status" value="1"/>
</dbReference>
<evidence type="ECO:0000256" key="7">
    <source>
        <dbReference type="ARBA" id="ARBA00022777"/>
    </source>
</evidence>
<comment type="subcellular location">
    <subcellularLocation>
        <location evidence="1">Membrane</location>
        <topology evidence="1">Single-pass membrane protein</topology>
    </subcellularLocation>
</comment>
<protein>
    <recommendedName>
        <fullName evidence="13">Protein kinase domain-containing protein</fullName>
    </recommendedName>
</protein>
<feature type="signal peptide" evidence="12">
    <location>
        <begin position="1"/>
        <end position="16"/>
    </location>
</feature>
<dbReference type="EMBL" id="OIVN01000485">
    <property type="protein sequence ID" value="SPC80979.1"/>
    <property type="molecule type" value="Genomic_DNA"/>
</dbReference>
<evidence type="ECO:0000313" key="14">
    <source>
        <dbReference type="EMBL" id="SPC80979.1"/>
    </source>
</evidence>
<evidence type="ECO:0000256" key="6">
    <source>
        <dbReference type="ARBA" id="ARBA00022741"/>
    </source>
</evidence>
<evidence type="ECO:0000256" key="11">
    <source>
        <dbReference type="ARBA" id="ARBA00023170"/>
    </source>
</evidence>
<dbReference type="GO" id="GO:0004674">
    <property type="term" value="F:protein serine/threonine kinase activity"/>
    <property type="evidence" value="ECO:0007669"/>
    <property type="project" value="UniProtKB-KW"/>
</dbReference>
<dbReference type="GO" id="GO:0016020">
    <property type="term" value="C:membrane"/>
    <property type="evidence" value="ECO:0007669"/>
    <property type="project" value="UniProtKB-SubCell"/>
</dbReference>
<dbReference type="PANTHER" id="PTHR45631:SF202">
    <property type="entry name" value="SENESCENCE-INDUCED RECEPTOR-LIKE SERINE_THREONINE-PROTEIN KINASE"/>
    <property type="match status" value="1"/>
</dbReference>
<sequence>MFSLLLLLYFWSSKKQFVVVRFSAEAKYCTLDAGKNVKILSWKYRLQIAMDVAQGLEYLHHGCKPPIIHRDVKTTNILLSENFHAKLADFGLSKIFPTDGSTHVSTIVVGSPGYLDPEYSLSNWLTEKSDVYSFGVVLLKIITNRPVIERSHERNHISQWVSFMLAKGDIESIVDPRLCGDYNINSVWKAIEIAMVCVSPTSTKRPTMEQVVAEMKECLATELSKSEGGYESESRDSIEMIKYESSF</sequence>
<organism evidence="14">
    <name type="scientific">Fagus sylvatica</name>
    <name type="common">Beechnut</name>
    <dbReference type="NCBI Taxonomy" id="28930"/>
    <lineage>
        <taxon>Eukaryota</taxon>
        <taxon>Viridiplantae</taxon>
        <taxon>Streptophyta</taxon>
        <taxon>Embryophyta</taxon>
        <taxon>Tracheophyta</taxon>
        <taxon>Spermatophyta</taxon>
        <taxon>Magnoliopsida</taxon>
        <taxon>eudicotyledons</taxon>
        <taxon>Gunneridae</taxon>
        <taxon>Pentapetalae</taxon>
        <taxon>rosids</taxon>
        <taxon>fabids</taxon>
        <taxon>Fagales</taxon>
        <taxon>Fagaceae</taxon>
        <taxon>Fagus</taxon>
    </lineage>
</organism>
<evidence type="ECO:0000256" key="5">
    <source>
        <dbReference type="ARBA" id="ARBA00022692"/>
    </source>
</evidence>
<keyword evidence="8" id="KW-0067">ATP-binding</keyword>
<dbReference type="InterPro" id="IPR011009">
    <property type="entry name" value="Kinase-like_dom_sf"/>
</dbReference>
<dbReference type="PANTHER" id="PTHR45631">
    <property type="entry name" value="OS07G0107800 PROTEIN-RELATED"/>
    <property type="match status" value="1"/>
</dbReference>
<keyword evidence="12" id="KW-0732">Signal</keyword>
<evidence type="ECO:0000256" key="1">
    <source>
        <dbReference type="ARBA" id="ARBA00004167"/>
    </source>
</evidence>
<dbReference type="SUPFAM" id="SSF56112">
    <property type="entry name" value="Protein kinase-like (PK-like)"/>
    <property type="match status" value="1"/>
</dbReference>
<dbReference type="FunFam" id="1.10.510.10:FF:000146">
    <property type="entry name" value="LRR receptor-like serine/threonine-protein kinase IOS1"/>
    <property type="match status" value="1"/>
</dbReference>
<keyword evidence="6" id="KW-0547">Nucleotide-binding</keyword>
<evidence type="ECO:0000256" key="4">
    <source>
        <dbReference type="ARBA" id="ARBA00022679"/>
    </source>
</evidence>
<dbReference type="GO" id="GO:0005524">
    <property type="term" value="F:ATP binding"/>
    <property type="evidence" value="ECO:0007669"/>
    <property type="project" value="UniProtKB-KW"/>
</dbReference>
<evidence type="ECO:0000256" key="9">
    <source>
        <dbReference type="ARBA" id="ARBA00022989"/>
    </source>
</evidence>
<dbReference type="InterPro" id="IPR008271">
    <property type="entry name" value="Ser/Thr_kinase_AS"/>
</dbReference>
<proteinExistence type="predicted"/>
<keyword evidence="2" id="KW-0723">Serine/threonine-protein kinase</keyword>